<keyword evidence="4" id="KW-1185">Reference proteome</keyword>
<evidence type="ECO:0000256" key="1">
    <source>
        <dbReference type="SAM" id="MobiDB-lite"/>
    </source>
</evidence>
<feature type="transmembrane region" description="Helical" evidence="2">
    <location>
        <begin position="126"/>
        <end position="144"/>
    </location>
</feature>
<feature type="transmembrane region" description="Helical" evidence="2">
    <location>
        <begin position="156"/>
        <end position="176"/>
    </location>
</feature>
<organism evidence="3 4">
    <name type="scientific">Nocardioides lentus</name>
    <dbReference type="NCBI Taxonomy" id="338077"/>
    <lineage>
        <taxon>Bacteria</taxon>
        <taxon>Bacillati</taxon>
        <taxon>Actinomycetota</taxon>
        <taxon>Actinomycetes</taxon>
        <taxon>Propionibacteriales</taxon>
        <taxon>Nocardioidaceae</taxon>
        <taxon>Nocardioides</taxon>
    </lineage>
</organism>
<evidence type="ECO:0000313" key="3">
    <source>
        <dbReference type="EMBL" id="GAA1916897.1"/>
    </source>
</evidence>
<dbReference type="RefSeq" id="WP_344006291.1">
    <property type="nucleotide sequence ID" value="NZ_BAAAMY010000004.1"/>
</dbReference>
<gene>
    <name evidence="3" type="ORF">GCM10009737_17930</name>
</gene>
<dbReference type="Proteomes" id="UP001501612">
    <property type="component" value="Unassembled WGS sequence"/>
</dbReference>
<evidence type="ECO:0000313" key="4">
    <source>
        <dbReference type="Proteomes" id="UP001501612"/>
    </source>
</evidence>
<evidence type="ECO:0000256" key="2">
    <source>
        <dbReference type="SAM" id="Phobius"/>
    </source>
</evidence>
<feature type="region of interest" description="Disordered" evidence="1">
    <location>
        <begin position="522"/>
        <end position="544"/>
    </location>
</feature>
<reference evidence="3 4" key="1">
    <citation type="journal article" date="2019" name="Int. J. Syst. Evol. Microbiol.">
        <title>The Global Catalogue of Microorganisms (GCM) 10K type strain sequencing project: providing services to taxonomists for standard genome sequencing and annotation.</title>
        <authorList>
            <consortium name="The Broad Institute Genomics Platform"/>
            <consortium name="The Broad Institute Genome Sequencing Center for Infectious Disease"/>
            <person name="Wu L."/>
            <person name="Ma J."/>
        </authorList>
    </citation>
    <scope>NUCLEOTIDE SEQUENCE [LARGE SCALE GENOMIC DNA]</scope>
    <source>
        <strain evidence="3 4">JCM 14046</strain>
    </source>
</reference>
<comment type="caution">
    <text evidence="3">The sequence shown here is derived from an EMBL/GenBank/DDBJ whole genome shotgun (WGS) entry which is preliminary data.</text>
</comment>
<sequence length="544" mass="57036">MTLRDRLRPTRRGLAVAGALALVWLVVAVAVAVPAFLGSSRTVVLASHDALLSPTTEGWLTVNSGPVLPDVRLPSPAPYGGLEITLGKTEAATTEELVDRYAFIASQPDAQVDIVVGAVEDMAVSAILRGAVAGLVPVGVWLLLGRVRRLELLRRVRTPGAVVVASGLALAVLTAWQPWVDTPDAITDVEEWETLQDFVGPDVPVPAAAAAVEIRTDVTTQQTRGLIQGAVDTYEASQTFYDDAAEAAGGLELREPEDDETVAVLVSDRHDNIGMDRVARAIADAAGATAVLDAGDDTSSGRSWEAFSLDSLDAAFSDYEGRFSVTGNHDTGPFVPGYLAELGWDVLDGMGEEDPGPVEGPGGSVLFGVPDPRSSSLTPDRDAVGASFDEVRADLADELCRLADEGERVDTLLVHDANLGNRALARGCVGLVLGGHVHTRIGPEAYEGENGERGVRYTNGTTGGAAFAIAVGSKPRRAAEVTLLTYRDGEAVGLQYVVLQTNGDVEVGDYVELADVAIAEEPLTGVPAEPTEEQPRLGPEDPAA</sequence>
<accession>A0ABN2PCH5</accession>
<keyword evidence="2" id="KW-0472">Membrane</keyword>
<keyword evidence="2" id="KW-1133">Transmembrane helix</keyword>
<protein>
    <recommendedName>
        <fullName evidence="5">Metallophosphoesterase</fullName>
    </recommendedName>
</protein>
<dbReference type="SUPFAM" id="SSF56300">
    <property type="entry name" value="Metallo-dependent phosphatases"/>
    <property type="match status" value="1"/>
</dbReference>
<keyword evidence="2" id="KW-0812">Transmembrane</keyword>
<name>A0ABN2PCH5_9ACTN</name>
<feature type="compositionally biased region" description="Basic and acidic residues" evidence="1">
    <location>
        <begin position="533"/>
        <end position="544"/>
    </location>
</feature>
<proteinExistence type="predicted"/>
<dbReference type="InterPro" id="IPR029052">
    <property type="entry name" value="Metallo-depent_PP-like"/>
</dbReference>
<evidence type="ECO:0008006" key="5">
    <source>
        <dbReference type="Google" id="ProtNLM"/>
    </source>
</evidence>
<feature type="transmembrane region" description="Helical" evidence="2">
    <location>
        <begin position="12"/>
        <end position="37"/>
    </location>
</feature>
<dbReference type="EMBL" id="BAAAMY010000004">
    <property type="protein sequence ID" value="GAA1916897.1"/>
    <property type="molecule type" value="Genomic_DNA"/>
</dbReference>